<evidence type="ECO:0000256" key="1">
    <source>
        <dbReference type="SAM" id="MobiDB-lite"/>
    </source>
</evidence>
<keyword evidence="3" id="KW-1185">Reference proteome</keyword>
<accession>A0A916Z163</accession>
<protein>
    <recommendedName>
        <fullName evidence="4">Carboxypeptidase regulatory-like domain-containing protein</fullName>
    </recommendedName>
</protein>
<reference evidence="2" key="1">
    <citation type="journal article" date="2014" name="Int. J. Syst. Evol. Microbiol.">
        <title>Complete genome sequence of Corynebacterium casei LMG S-19264T (=DSM 44701T), isolated from a smear-ripened cheese.</title>
        <authorList>
            <consortium name="US DOE Joint Genome Institute (JGI-PGF)"/>
            <person name="Walter F."/>
            <person name="Albersmeier A."/>
            <person name="Kalinowski J."/>
            <person name="Ruckert C."/>
        </authorList>
    </citation>
    <scope>NUCLEOTIDE SEQUENCE</scope>
    <source>
        <strain evidence="2">CGMCC 1.15958</strain>
    </source>
</reference>
<organism evidence="2 3">
    <name type="scientific">Emticicia aquatilis</name>
    <dbReference type="NCBI Taxonomy" id="1537369"/>
    <lineage>
        <taxon>Bacteria</taxon>
        <taxon>Pseudomonadati</taxon>
        <taxon>Bacteroidota</taxon>
        <taxon>Cytophagia</taxon>
        <taxon>Cytophagales</taxon>
        <taxon>Leadbetterellaceae</taxon>
        <taxon>Emticicia</taxon>
    </lineage>
</organism>
<dbReference type="EMBL" id="BMKK01000009">
    <property type="protein sequence ID" value="GGD71310.1"/>
    <property type="molecule type" value="Genomic_DNA"/>
</dbReference>
<comment type="caution">
    <text evidence="2">The sequence shown here is derived from an EMBL/GenBank/DDBJ whole genome shotgun (WGS) entry which is preliminary data.</text>
</comment>
<proteinExistence type="predicted"/>
<sequence length="994" mass="113835">MISFGCFGQEELEINMLNIPKTASPGSHFNIIFEVKSPTKLQEPIIVSVGVPAYWQVLFKKEPQNQVNEETLRYIYTIMSPKFAKAGSFTLYVYAKRKDGPIISKKLLIDVVRVRKVEITPVVLPEYVKEGDTLKVEYLIHNLGNSQEEVRLESIGGRIEFNNDSLKIGPNESVRLKNIQLIKESDSNSWETPLGIKAYLKDSLVPIQVINSLPVYSNKIKKKDPYLRFPIEAGIWYTNYMIGNKNTSGVQFDIRGRGFLDMKGKHFLDFTAHGPTNIDIPILGSYDVYSLNYSFKNQNFIKLGDYTLQFNNLMEFGRFGRGMRIDNEFKKLGFSGFYIQPRFFNEQKETFGGSFFLKPSTKFRVSIDYMSKYMVKKNRAFWSDLVGVSTKFQGKVLNWETEVVGNRVEQQYDYGLFNRVSIQLKRFQLHSDYIYAGKDFYGYYNNSYLLVNNLSIALSKKISIGVGNNITRINPSLDAINFNISPYNSSIQAFTSFQLSKFSNLLLSYNKQEREDRLEPKKFHFKQDFARIAYNLNAPKFILWYEGRYGTAQNLLQNNDASVPRQSIANSLQPQVRVFPWMWIGGMAEHQRTSRFSTENTLTDLFFYGGSLRMFVGDKLNANFSYRNNFAPDELIENRSLVDLSVGLRIKNHSFNLTAGQTFIPNLSVDFQKTTYLSLKYTLRINAPVAKNKNLSNIRGQILGLSNSTSKKGIVVQLGEKRMLTDENGNFYFNKLIPDKYYLEIDKSTTPFGVITNVKLPLEVNLKADSTTNIQIQLLKTGGIEGKVFFEDGEKLATNYTEKPVVLVKLFNDNESFVTQLNESNRFSFKEMKPGTWQILATLAGNEEGFTVINAQQTIEIVVDKIKKTEFAVRPVERQIEFMPRTFKLVDKQGTDSKKQNSNRTSTDNKKKVSQPISKNNKANQAKKLFDSTPVSLILKREPILIKLEVEPKFQLQNRIVQRNKTKTGNIEGNRTSSIKQSDNLNKSVASNLE</sequence>
<evidence type="ECO:0008006" key="4">
    <source>
        <dbReference type="Google" id="ProtNLM"/>
    </source>
</evidence>
<reference evidence="2" key="2">
    <citation type="submission" date="2020-09" db="EMBL/GenBank/DDBJ databases">
        <authorList>
            <person name="Sun Q."/>
            <person name="Zhou Y."/>
        </authorList>
    </citation>
    <scope>NUCLEOTIDE SEQUENCE</scope>
    <source>
        <strain evidence="2">CGMCC 1.15958</strain>
    </source>
</reference>
<gene>
    <name evidence="2" type="ORF">GCM10011514_39240</name>
</gene>
<feature type="compositionally biased region" description="Polar residues" evidence="1">
    <location>
        <begin position="915"/>
        <end position="924"/>
    </location>
</feature>
<dbReference type="AlphaFoldDB" id="A0A916Z163"/>
<feature type="region of interest" description="Disordered" evidence="1">
    <location>
        <begin position="891"/>
        <end position="926"/>
    </location>
</feature>
<feature type="region of interest" description="Disordered" evidence="1">
    <location>
        <begin position="967"/>
        <end position="994"/>
    </location>
</feature>
<name>A0A916Z163_9BACT</name>
<evidence type="ECO:0000313" key="3">
    <source>
        <dbReference type="Proteomes" id="UP000609064"/>
    </source>
</evidence>
<dbReference type="Proteomes" id="UP000609064">
    <property type="component" value="Unassembled WGS sequence"/>
</dbReference>
<evidence type="ECO:0000313" key="2">
    <source>
        <dbReference type="EMBL" id="GGD71310.1"/>
    </source>
</evidence>